<reference evidence="1" key="1">
    <citation type="journal article" date="2019" name="Sci. Rep.">
        <title>Draft genome of Tanacetum cinerariifolium, the natural source of mosquito coil.</title>
        <authorList>
            <person name="Yamashiro T."/>
            <person name="Shiraishi A."/>
            <person name="Satake H."/>
            <person name="Nakayama K."/>
        </authorList>
    </citation>
    <scope>NUCLEOTIDE SEQUENCE</scope>
</reference>
<protein>
    <submittedName>
        <fullName evidence="1">Ribonuclease H-like domain-containing protein</fullName>
    </submittedName>
</protein>
<sequence length="120" mass="13021">MNLLKSFGLGTACDIQGNVAGILVNASYVDSVAKVNQVKSFKLTENFVIHDVLVVPGYHDSVQKSLMGTGHPADQVLNVAKNKIDLSDMADGPYEVCYKAKETKEPFPLSDYKTTNLGKD</sequence>
<gene>
    <name evidence="1" type="ORF">Tci_061490</name>
</gene>
<proteinExistence type="predicted"/>
<name>A0A6L2NWX5_TANCI</name>
<organism evidence="1">
    <name type="scientific">Tanacetum cinerariifolium</name>
    <name type="common">Dalmatian daisy</name>
    <name type="synonym">Chrysanthemum cinerariifolium</name>
    <dbReference type="NCBI Taxonomy" id="118510"/>
    <lineage>
        <taxon>Eukaryota</taxon>
        <taxon>Viridiplantae</taxon>
        <taxon>Streptophyta</taxon>
        <taxon>Embryophyta</taxon>
        <taxon>Tracheophyta</taxon>
        <taxon>Spermatophyta</taxon>
        <taxon>Magnoliopsida</taxon>
        <taxon>eudicotyledons</taxon>
        <taxon>Gunneridae</taxon>
        <taxon>Pentapetalae</taxon>
        <taxon>asterids</taxon>
        <taxon>campanulids</taxon>
        <taxon>Asterales</taxon>
        <taxon>Asteraceae</taxon>
        <taxon>Asteroideae</taxon>
        <taxon>Anthemideae</taxon>
        <taxon>Anthemidinae</taxon>
        <taxon>Tanacetum</taxon>
    </lineage>
</organism>
<accession>A0A6L2NWX5</accession>
<dbReference type="EMBL" id="BKCJ010009980">
    <property type="protein sequence ID" value="GEU89512.1"/>
    <property type="molecule type" value="Genomic_DNA"/>
</dbReference>
<comment type="caution">
    <text evidence="1">The sequence shown here is derived from an EMBL/GenBank/DDBJ whole genome shotgun (WGS) entry which is preliminary data.</text>
</comment>
<evidence type="ECO:0000313" key="1">
    <source>
        <dbReference type="EMBL" id="GEU89512.1"/>
    </source>
</evidence>
<dbReference type="AlphaFoldDB" id="A0A6L2NWX5"/>